<dbReference type="AlphaFoldDB" id="A0ABD3XL32"/>
<keyword evidence="2" id="KW-1185">Reference proteome</keyword>
<dbReference type="Proteomes" id="UP001634394">
    <property type="component" value="Unassembled WGS sequence"/>
</dbReference>
<evidence type="ECO:0000313" key="2">
    <source>
        <dbReference type="Proteomes" id="UP001634394"/>
    </source>
</evidence>
<dbReference type="EMBL" id="JBJQND010000002">
    <property type="protein sequence ID" value="KAL3886944.1"/>
    <property type="molecule type" value="Genomic_DNA"/>
</dbReference>
<gene>
    <name evidence="1" type="ORF">ACJMK2_026900</name>
</gene>
<protein>
    <submittedName>
        <fullName evidence="1">Uncharacterized protein</fullName>
    </submittedName>
</protein>
<reference evidence="1 2" key="1">
    <citation type="submission" date="2024-11" db="EMBL/GenBank/DDBJ databases">
        <title>Chromosome-level genome assembly of the freshwater bivalve Anodonta woodiana.</title>
        <authorList>
            <person name="Chen X."/>
        </authorList>
    </citation>
    <scope>NUCLEOTIDE SEQUENCE [LARGE SCALE GENOMIC DNA]</scope>
    <source>
        <strain evidence="1">MN2024</strain>
        <tissue evidence="1">Gills</tissue>
    </source>
</reference>
<accession>A0ABD3XL32</accession>
<comment type="caution">
    <text evidence="1">The sequence shown here is derived from an EMBL/GenBank/DDBJ whole genome shotgun (WGS) entry which is preliminary data.</text>
</comment>
<proteinExistence type="predicted"/>
<organism evidence="1 2">
    <name type="scientific">Sinanodonta woodiana</name>
    <name type="common">Chinese pond mussel</name>
    <name type="synonym">Anodonta woodiana</name>
    <dbReference type="NCBI Taxonomy" id="1069815"/>
    <lineage>
        <taxon>Eukaryota</taxon>
        <taxon>Metazoa</taxon>
        <taxon>Spiralia</taxon>
        <taxon>Lophotrochozoa</taxon>
        <taxon>Mollusca</taxon>
        <taxon>Bivalvia</taxon>
        <taxon>Autobranchia</taxon>
        <taxon>Heteroconchia</taxon>
        <taxon>Palaeoheterodonta</taxon>
        <taxon>Unionida</taxon>
        <taxon>Unionoidea</taxon>
        <taxon>Unionidae</taxon>
        <taxon>Unioninae</taxon>
        <taxon>Sinanodonta</taxon>
    </lineage>
</organism>
<name>A0ABD3XL32_SINWO</name>
<evidence type="ECO:0000313" key="1">
    <source>
        <dbReference type="EMBL" id="KAL3886944.1"/>
    </source>
</evidence>
<sequence length="95" mass="9976">MPSSEIASTIASPAVPLNVIVDRKVNETETEGVLQATDAPVETSEMASTVALPSVTVVDSRNLIENEDVEEVKVTDVTMSSIFQRGVNTGIIGSS</sequence>